<feature type="signal peptide" evidence="13">
    <location>
        <begin position="1"/>
        <end position="21"/>
    </location>
</feature>
<gene>
    <name evidence="15" type="ORF">AAHA92_24544</name>
</gene>
<dbReference type="GO" id="GO:0045490">
    <property type="term" value="P:pectin catabolic process"/>
    <property type="evidence" value="ECO:0007669"/>
    <property type="project" value="UniProtKB-UniRule"/>
</dbReference>
<keyword evidence="13" id="KW-0961">Cell wall biogenesis/degradation</keyword>
<evidence type="ECO:0000256" key="11">
    <source>
        <dbReference type="ARBA" id="ARBA00057335"/>
    </source>
</evidence>
<evidence type="ECO:0000256" key="12">
    <source>
        <dbReference type="PROSITE-ProRule" id="PRU10040"/>
    </source>
</evidence>
<dbReference type="PROSITE" id="PS00800">
    <property type="entry name" value="PECTINESTERASE_1"/>
    <property type="match status" value="1"/>
</dbReference>
<dbReference type="SUPFAM" id="SSF51126">
    <property type="entry name" value="Pectin lyase-like"/>
    <property type="match status" value="1"/>
</dbReference>
<evidence type="ECO:0000256" key="1">
    <source>
        <dbReference type="ARBA" id="ARBA00004191"/>
    </source>
</evidence>
<evidence type="ECO:0000256" key="4">
    <source>
        <dbReference type="ARBA" id="ARBA00013229"/>
    </source>
</evidence>
<comment type="catalytic activity">
    <reaction evidence="10 13">
        <text>[(1-&gt;4)-alpha-D-galacturonosyl methyl ester](n) + n H2O = [(1-&gt;4)-alpha-D-galacturonosyl](n) + n methanol + n H(+)</text>
        <dbReference type="Rhea" id="RHEA:22380"/>
        <dbReference type="Rhea" id="RHEA-COMP:14570"/>
        <dbReference type="Rhea" id="RHEA-COMP:14573"/>
        <dbReference type="ChEBI" id="CHEBI:15377"/>
        <dbReference type="ChEBI" id="CHEBI:15378"/>
        <dbReference type="ChEBI" id="CHEBI:17790"/>
        <dbReference type="ChEBI" id="CHEBI:140522"/>
        <dbReference type="ChEBI" id="CHEBI:140523"/>
        <dbReference type="EC" id="3.1.1.11"/>
    </reaction>
</comment>
<comment type="caution">
    <text evidence="15">The sequence shown here is derived from an EMBL/GenBank/DDBJ whole genome shotgun (WGS) entry which is preliminary data.</text>
</comment>
<dbReference type="InterPro" id="IPR012334">
    <property type="entry name" value="Pectin_lyas_fold"/>
</dbReference>
<dbReference type="PANTHER" id="PTHR31321:SF76">
    <property type="entry name" value="PECTINESTERASE 10-RELATED"/>
    <property type="match status" value="1"/>
</dbReference>
<keyword evidence="7 13" id="KW-0378">Hydrolase</keyword>
<evidence type="ECO:0000259" key="14">
    <source>
        <dbReference type="Pfam" id="PF01095"/>
    </source>
</evidence>
<comment type="subcellular location">
    <subcellularLocation>
        <location evidence="1 13">Secreted</location>
        <location evidence="1 13">Cell wall</location>
    </subcellularLocation>
</comment>
<dbReference type="PROSITE" id="PS00503">
    <property type="entry name" value="PECTINESTERASE_2"/>
    <property type="match status" value="1"/>
</dbReference>
<comment type="similarity">
    <text evidence="3">Belongs to the pectinesterase family.</text>
</comment>
<dbReference type="PANTHER" id="PTHR31321">
    <property type="entry name" value="ACYL-COA THIOESTER HYDROLASE YBHC-RELATED"/>
    <property type="match status" value="1"/>
</dbReference>
<feature type="active site" evidence="12">
    <location>
        <position position="190"/>
    </location>
</feature>
<dbReference type="InterPro" id="IPR033131">
    <property type="entry name" value="Pectinesterase_Asp_AS"/>
</dbReference>
<keyword evidence="13" id="KW-0732">Signal</keyword>
<keyword evidence="16" id="KW-1185">Reference proteome</keyword>
<dbReference type="InterPro" id="IPR011050">
    <property type="entry name" value="Pectin_lyase_fold/virulence"/>
</dbReference>
<dbReference type="InterPro" id="IPR000070">
    <property type="entry name" value="Pectinesterase_cat"/>
</dbReference>
<evidence type="ECO:0000256" key="5">
    <source>
        <dbReference type="ARBA" id="ARBA00022512"/>
    </source>
</evidence>
<dbReference type="GO" id="GO:0042545">
    <property type="term" value="P:cell wall modification"/>
    <property type="evidence" value="ECO:0007669"/>
    <property type="project" value="UniProtKB-UniRule"/>
</dbReference>
<evidence type="ECO:0000313" key="16">
    <source>
        <dbReference type="Proteomes" id="UP001567538"/>
    </source>
</evidence>
<evidence type="ECO:0000256" key="13">
    <source>
        <dbReference type="RuleBase" id="RU000589"/>
    </source>
</evidence>
<dbReference type="InterPro" id="IPR018040">
    <property type="entry name" value="Pectinesterase_Tyr_AS"/>
</dbReference>
<feature type="domain" description="Pectinesterase catalytic" evidence="14">
    <location>
        <begin position="39"/>
        <end position="326"/>
    </location>
</feature>
<evidence type="ECO:0000256" key="2">
    <source>
        <dbReference type="ARBA" id="ARBA00005184"/>
    </source>
</evidence>
<protein>
    <recommendedName>
        <fullName evidence="4 13">Pectinesterase</fullName>
        <ecNumber evidence="4 13">3.1.1.11</ecNumber>
    </recommendedName>
</protein>
<comment type="pathway">
    <text evidence="2 13">Glycan metabolism; pectin degradation; 2-dehydro-3-deoxy-D-gluconate from pectin: step 1/5.</text>
</comment>
<dbReference type="Proteomes" id="UP001567538">
    <property type="component" value="Unassembled WGS sequence"/>
</dbReference>
<sequence>MSLLIICRFISFLLALEVSMAIVPLDFGPKVQLNCSNTIHVDQSGRGNFESIKAAVDSVPPNNSQWICIYVKQGVYKERVFISRDRPFIYIVGDGLRQTQIVSNGTDPIDATATFITHAANIIIQGISFINSYNYPAIGSPNPMTQAVAAKIEGDKTAFYECGFYGLQDTLWDHSGRHYFKDCIIEGAVDFIFGAGQSIYENCVISVVGEAIGSEGFITSHSRQSPEETSGFVFKHCYIGGNGKTYLGRPWRKYARVIYYKTFMSNIIVPHGWAAASSTSQDQGLLTFVDDECFGPGANTSERPDWANKLNPEELQKFVCISYINSDG</sequence>
<name>A0ABD1GAC3_SALDI</name>
<dbReference type="AlphaFoldDB" id="A0ABD1GAC3"/>
<dbReference type="FunFam" id="2.160.20.10:FF:000013">
    <property type="entry name" value="Pectinesterase"/>
    <property type="match status" value="1"/>
</dbReference>
<evidence type="ECO:0000256" key="7">
    <source>
        <dbReference type="ARBA" id="ARBA00022801"/>
    </source>
</evidence>
<comment type="function">
    <text evidence="11 13">Acts in the modification of cell walls via demethylesterification of cell wall pectin.</text>
</comment>
<evidence type="ECO:0000256" key="10">
    <source>
        <dbReference type="ARBA" id="ARBA00047928"/>
    </source>
</evidence>
<evidence type="ECO:0000313" key="15">
    <source>
        <dbReference type="EMBL" id="KAL1540144.1"/>
    </source>
</evidence>
<evidence type="ECO:0000256" key="3">
    <source>
        <dbReference type="ARBA" id="ARBA00008891"/>
    </source>
</evidence>
<dbReference type="GO" id="GO:0030599">
    <property type="term" value="F:pectinesterase activity"/>
    <property type="evidence" value="ECO:0007669"/>
    <property type="project" value="UniProtKB-UniRule"/>
</dbReference>
<accession>A0ABD1GAC3</accession>
<organism evidence="15 16">
    <name type="scientific">Salvia divinorum</name>
    <name type="common">Maria pastora</name>
    <name type="synonym">Diviner's sage</name>
    <dbReference type="NCBI Taxonomy" id="28513"/>
    <lineage>
        <taxon>Eukaryota</taxon>
        <taxon>Viridiplantae</taxon>
        <taxon>Streptophyta</taxon>
        <taxon>Embryophyta</taxon>
        <taxon>Tracheophyta</taxon>
        <taxon>Spermatophyta</taxon>
        <taxon>Magnoliopsida</taxon>
        <taxon>eudicotyledons</taxon>
        <taxon>Gunneridae</taxon>
        <taxon>Pentapetalae</taxon>
        <taxon>asterids</taxon>
        <taxon>lamiids</taxon>
        <taxon>Lamiales</taxon>
        <taxon>Lamiaceae</taxon>
        <taxon>Nepetoideae</taxon>
        <taxon>Mentheae</taxon>
        <taxon>Salviinae</taxon>
        <taxon>Salvia</taxon>
        <taxon>Salvia subgen. Calosphace</taxon>
    </lineage>
</organism>
<dbReference type="Pfam" id="PF01095">
    <property type="entry name" value="Pectinesterase"/>
    <property type="match status" value="1"/>
</dbReference>
<keyword evidence="9" id="KW-0325">Glycoprotein</keyword>
<dbReference type="EMBL" id="JBEAFC010000009">
    <property type="protein sequence ID" value="KAL1540144.1"/>
    <property type="molecule type" value="Genomic_DNA"/>
</dbReference>
<feature type="chain" id="PRO_5044528645" description="Pectinesterase" evidence="13">
    <location>
        <begin position="22"/>
        <end position="328"/>
    </location>
</feature>
<evidence type="ECO:0000256" key="9">
    <source>
        <dbReference type="ARBA" id="ARBA00023180"/>
    </source>
</evidence>
<keyword evidence="5 13" id="KW-0134">Cell wall</keyword>
<proteinExistence type="inferred from homology"/>
<dbReference type="EC" id="3.1.1.11" evidence="4 13"/>
<evidence type="ECO:0000256" key="8">
    <source>
        <dbReference type="ARBA" id="ARBA00023085"/>
    </source>
</evidence>
<reference evidence="15 16" key="1">
    <citation type="submission" date="2024-06" db="EMBL/GenBank/DDBJ databases">
        <title>A chromosome level genome sequence of Diviner's sage (Salvia divinorum).</title>
        <authorList>
            <person name="Ford S.A."/>
            <person name="Ro D.-K."/>
            <person name="Ness R.W."/>
            <person name="Phillips M.A."/>
        </authorList>
    </citation>
    <scope>NUCLEOTIDE SEQUENCE [LARGE SCALE GENOMIC DNA]</scope>
    <source>
        <strain evidence="15">SAF-2024a</strain>
        <tissue evidence="15">Leaf</tissue>
    </source>
</reference>
<keyword evidence="6 13" id="KW-0964">Secreted</keyword>
<dbReference type="Gene3D" id="2.160.20.10">
    <property type="entry name" value="Single-stranded right-handed beta-helix, Pectin lyase-like"/>
    <property type="match status" value="1"/>
</dbReference>
<evidence type="ECO:0000256" key="6">
    <source>
        <dbReference type="ARBA" id="ARBA00022525"/>
    </source>
</evidence>
<keyword evidence="8 13" id="KW-0063">Aspartyl esterase</keyword>